<gene>
    <name evidence="4" type="ORF">EG19_02810</name>
</gene>
<feature type="domain" description="Glycosyl transferase family 1" evidence="2">
    <location>
        <begin position="236"/>
        <end position="391"/>
    </location>
</feature>
<organism evidence="4 5">
    <name type="scientific">Thermoanaerobaculum aquaticum</name>
    <dbReference type="NCBI Taxonomy" id="1312852"/>
    <lineage>
        <taxon>Bacteria</taxon>
        <taxon>Pseudomonadati</taxon>
        <taxon>Acidobacteriota</taxon>
        <taxon>Thermoanaerobaculia</taxon>
        <taxon>Thermoanaerobaculales</taxon>
        <taxon>Thermoanaerobaculaceae</taxon>
        <taxon>Thermoanaerobaculum</taxon>
    </lineage>
</organism>
<reference evidence="4 5" key="1">
    <citation type="submission" date="2014-04" db="EMBL/GenBank/DDBJ databases">
        <title>The Genome Sequence of Thermoanaerobaculum aquaticum MP-01, The First Cultivated Group 23 Acidobacterium.</title>
        <authorList>
            <person name="Stamps B.W."/>
            <person name="Losey N.A."/>
            <person name="Lawson P.A."/>
            <person name="Stevenson B.S."/>
        </authorList>
    </citation>
    <scope>NUCLEOTIDE SEQUENCE [LARGE SCALE GENOMIC DNA]</scope>
    <source>
        <strain evidence="4 5">MP-01</strain>
    </source>
</reference>
<sequence>MTLAFWAHLLRDLLGTFFSRWRRFYRRVVKGEAELVVGVDIFPFFERMTGVGWYAWNLLLELPKVDPQLRLNLYAHTFAAPDEPAPPPLPLSPRTRFRFHHIPAGFLLPVKPTIAFLRTVVEPLFFFLDGNDLFFAPNFFPPRRHQAAIRQLVVTVHDLAFLRLPHTVQQETLDNLHSRLPETLAKAAAIIAVSQATAKDLQQLLGIRPHRIHVIHEGVDPLFLREPGEVPAHIPPRYLLFVSTLEPRKNLLGLLRGFQQAVEGGYPGHLVLVGRWGWRTEEAQEELARSPVRERILHLDYLPRAALTAVLRQAEALLMPSWLEGFGLPVVEAMACGVPVIASNTSSLPEVMGDAGLLVDPAKPEALAQAILKLASDPRLKIQLGEKGKQRAQLFQWQEAARATAGVFHRVAGQETGFPDAYCV</sequence>
<keyword evidence="5" id="KW-1185">Reference proteome</keyword>
<evidence type="ECO:0000313" key="4">
    <source>
        <dbReference type="EMBL" id="KDA53764.1"/>
    </source>
</evidence>
<dbReference type="Pfam" id="PF00534">
    <property type="entry name" value="Glycos_transf_1"/>
    <property type="match status" value="1"/>
</dbReference>
<proteinExistence type="predicted"/>
<evidence type="ECO:0000259" key="2">
    <source>
        <dbReference type="Pfam" id="PF00534"/>
    </source>
</evidence>
<dbReference type="GO" id="GO:0016757">
    <property type="term" value="F:glycosyltransferase activity"/>
    <property type="evidence" value="ECO:0007669"/>
    <property type="project" value="InterPro"/>
</dbReference>
<name>A0A062XWG0_9BACT</name>
<dbReference type="SUPFAM" id="SSF53756">
    <property type="entry name" value="UDP-Glycosyltransferase/glycogen phosphorylase"/>
    <property type="match status" value="1"/>
</dbReference>
<protein>
    <recommendedName>
        <fullName evidence="6">Glycosyltransferase family 1 protein</fullName>
    </recommendedName>
</protein>
<accession>A0A062XWG0</accession>
<dbReference type="Pfam" id="PF13439">
    <property type="entry name" value="Glyco_transf_4"/>
    <property type="match status" value="1"/>
</dbReference>
<evidence type="ECO:0000313" key="5">
    <source>
        <dbReference type="Proteomes" id="UP000027284"/>
    </source>
</evidence>
<dbReference type="CDD" id="cd03809">
    <property type="entry name" value="GT4_MtfB-like"/>
    <property type="match status" value="1"/>
</dbReference>
<comment type="caution">
    <text evidence="4">The sequence shown here is derived from an EMBL/GenBank/DDBJ whole genome shotgun (WGS) entry which is preliminary data.</text>
</comment>
<dbReference type="PANTHER" id="PTHR46401">
    <property type="entry name" value="GLYCOSYLTRANSFERASE WBBK-RELATED"/>
    <property type="match status" value="1"/>
</dbReference>
<dbReference type="AlphaFoldDB" id="A0A062XWG0"/>
<evidence type="ECO:0008006" key="6">
    <source>
        <dbReference type="Google" id="ProtNLM"/>
    </source>
</evidence>
<feature type="domain" description="Glycosyltransferase subfamily 4-like N-terminal" evidence="3">
    <location>
        <begin position="50"/>
        <end position="221"/>
    </location>
</feature>
<dbReference type="GO" id="GO:0009103">
    <property type="term" value="P:lipopolysaccharide biosynthetic process"/>
    <property type="evidence" value="ECO:0007669"/>
    <property type="project" value="TreeGrafter"/>
</dbReference>
<dbReference type="Gene3D" id="3.40.50.2000">
    <property type="entry name" value="Glycogen Phosphorylase B"/>
    <property type="match status" value="2"/>
</dbReference>
<dbReference type="PANTHER" id="PTHR46401:SF2">
    <property type="entry name" value="GLYCOSYLTRANSFERASE WBBK-RELATED"/>
    <property type="match status" value="1"/>
</dbReference>
<dbReference type="InterPro" id="IPR028098">
    <property type="entry name" value="Glyco_trans_4-like_N"/>
</dbReference>
<dbReference type="EMBL" id="JMFG01000017">
    <property type="protein sequence ID" value="KDA53764.1"/>
    <property type="molecule type" value="Genomic_DNA"/>
</dbReference>
<dbReference type="Proteomes" id="UP000027284">
    <property type="component" value="Unassembled WGS sequence"/>
</dbReference>
<dbReference type="STRING" id="1312852.EG19_02810"/>
<evidence type="ECO:0000256" key="1">
    <source>
        <dbReference type="ARBA" id="ARBA00022679"/>
    </source>
</evidence>
<dbReference type="InterPro" id="IPR001296">
    <property type="entry name" value="Glyco_trans_1"/>
</dbReference>
<evidence type="ECO:0000259" key="3">
    <source>
        <dbReference type="Pfam" id="PF13439"/>
    </source>
</evidence>
<keyword evidence="1" id="KW-0808">Transferase</keyword>